<dbReference type="GO" id="GO:0007018">
    <property type="term" value="P:microtubule-based movement"/>
    <property type="evidence" value="ECO:0007669"/>
    <property type="project" value="InterPro"/>
</dbReference>
<evidence type="ECO:0000259" key="1">
    <source>
        <dbReference type="Pfam" id="PF03028"/>
    </source>
</evidence>
<dbReference type="AlphaFoldDB" id="A0A8J2L841"/>
<evidence type="ECO:0000313" key="3">
    <source>
        <dbReference type="Proteomes" id="UP000708208"/>
    </source>
</evidence>
<reference evidence="2" key="1">
    <citation type="submission" date="2021-06" db="EMBL/GenBank/DDBJ databases">
        <authorList>
            <person name="Hodson N. C."/>
            <person name="Mongue J. A."/>
            <person name="Jaron S. K."/>
        </authorList>
    </citation>
    <scope>NUCLEOTIDE SEQUENCE</scope>
</reference>
<dbReference type="InterPro" id="IPR004273">
    <property type="entry name" value="Dynein_heavy_D6_P-loop"/>
</dbReference>
<keyword evidence="3" id="KW-1185">Reference proteome</keyword>
<dbReference type="OrthoDB" id="7567035at2759"/>
<evidence type="ECO:0000313" key="2">
    <source>
        <dbReference type="EMBL" id="CAG7817458.1"/>
    </source>
</evidence>
<protein>
    <recommendedName>
        <fullName evidence="1">Dynein heavy chain region D6 P-loop domain-containing protein</fullName>
    </recommendedName>
</protein>
<dbReference type="GO" id="GO:0030286">
    <property type="term" value="C:dynein complex"/>
    <property type="evidence" value="ECO:0007669"/>
    <property type="project" value="InterPro"/>
</dbReference>
<dbReference type="GO" id="GO:0008569">
    <property type="term" value="F:minus-end-directed microtubule motor activity"/>
    <property type="evidence" value="ECO:0007669"/>
    <property type="project" value="InterPro"/>
</dbReference>
<feature type="domain" description="Dynein heavy chain region D6 P-loop" evidence="1">
    <location>
        <begin position="60"/>
        <end position="138"/>
    </location>
</feature>
<comment type="caution">
    <text evidence="2">The sequence shown here is derived from an EMBL/GenBank/DDBJ whole genome shotgun (WGS) entry which is preliminary data.</text>
</comment>
<dbReference type="InterPro" id="IPR026983">
    <property type="entry name" value="DHC"/>
</dbReference>
<dbReference type="PANTHER" id="PTHR46961:SF20">
    <property type="entry name" value="LOW QUALITY PROTEIN: DYNEIN BETA CHAIN, CILIARY-LIKE"/>
    <property type="match status" value="1"/>
</dbReference>
<feature type="non-terminal residue" evidence="2">
    <location>
        <position position="1"/>
    </location>
</feature>
<dbReference type="EMBL" id="CAJVCH010394674">
    <property type="protein sequence ID" value="CAG7817458.1"/>
    <property type="molecule type" value="Genomic_DNA"/>
</dbReference>
<dbReference type="PANTHER" id="PTHR46961">
    <property type="entry name" value="DYNEIN HEAVY CHAIN 1, AXONEMAL-LIKE PROTEIN"/>
    <property type="match status" value="1"/>
</dbReference>
<accession>A0A8J2L841</accession>
<proteinExistence type="predicted"/>
<gene>
    <name evidence="2" type="ORF">AFUS01_LOCUS28027</name>
</gene>
<dbReference type="GO" id="GO:0051959">
    <property type="term" value="F:dynein light intermediate chain binding"/>
    <property type="evidence" value="ECO:0007669"/>
    <property type="project" value="InterPro"/>
</dbReference>
<dbReference type="GO" id="GO:0045505">
    <property type="term" value="F:dynein intermediate chain binding"/>
    <property type="evidence" value="ECO:0007669"/>
    <property type="project" value="InterPro"/>
</dbReference>
<organism evidence="2 3">
    <name type="scientific">Allacma fusca</name>
    <dbReference type="NCBI Taxonomy" id="39272"/>
    <lineage>
        <taxon>Eukaryota</taxon>
        <taxon>Metazoa</taxon>
        <taxon>Ecdysozoa</taxon>
        <taxon>Arthropoda</taxon>
        <taxon>Hexapoda</taxon>
        <taxon>Collembola</taxon>
        <taxon>Symphypleona</taxon>
        <taxon>Sminthuridae</taxon>
        <taxon>Allacma</taxon>
    </lineage>
</organism>
<dbReference type="Pfam" id="PF03028">
    <property type="entry name" value="Dynein_heavy"/>
    <property type="match status" value="1"/>
</dbReference>
<name>A0A8J2L841_9HEXA</name>
<dbReference type="Proteomes" id="UP000708208">
    <property type="component" value="Unassembled WGS sequence"/>
</dbReference>
<sequence length="138" mass="15652">ESDKLIFTAQMGFQIQLQREAIQPRDFDFLMRLPTTPYVQSPVDFLTNYSCQSYKETSREIAVFFIPSPGVDPLKDVESLGKQIGFTIDNGKFHNVSLGQGQEVMVENALEVAGREGHLVILQNIHLVARWLPTLEKK</sequence>